<dbReference type="PROSITE" id="PS50330">
    <property type="entry name" value="UIM"/>
    <property type="match status" value="1"/>
</dbReference>
<evidence type="ECO:0000313" key="4">
    <source>
        <dbReference type="Proteomes" id="UP001151582"/>
    </source>
</evidence>
<evidence type="ECO:0000259" key="2">
    <source>
        <dbReference type="PROSITE" id="PS50033"/>
    </source>
</evidence>
<dbReference type="SUPFAM" id="SSF46934">
    <property type="entry name" value="UBA-like"/>
    <property type="match status" value="1"/>
</dbReference>
<dbReference type="GO" id="GO:0005634">
    <property type="term" value="C:nucleus"/>
    <property type="evidence" value="ECO:0007669"/>
    <property type="project" value="TreeGrafter"/>
</dbReference>
<sequence length="477" mass="52733">MSDSVDSESILQFCQITNAEPPLALSYLKVADGNVEQAVSLFLENGGAPLEPAGPEPSATMRWTSPDPVPLAEHWVDPEADGVRAPLAPRREVLVDEDPLDFNPGANVYASHTAPLRTAFDQLPRATRAQEAFRDFAAETSALQADSASEAAKVNRLADLFRPPFDLIHSVDLDQGRKMAKEEQKWVLINIQKISEFACQLLNRDLWSDHTVKQAINESFIFLQYSSESTEGARYTQFYPLGRYPHIAIIDPITGERVKQWDQVMSPAEFLQEVSDFLDSHPLVRSSQKHTKRQKRPESYRDVSSMTEEEQIQAAIAASMGEAVTTNVNDTLPTSSNAATSSMLPPLSPQGSSKETTTEPSTKASPITLSDDEEQEDEADNKLAAVYHSIAPQETAEPAPGGETTRVQFKLSDGTRIVRRFNKESSVKDLIAFVKARVPAANDRMLNILYHRHNLMDYVHQSIAEAGLQNASITVDT</sequence>
<dbReference type="SUPFAM" id="SSF54236">
    <property type="entry name" value="Ubiquitin-like"/>
    <property type="match status" value="1"/>
</dbReference>
<dbReference type="Gene3D" id="1.10.8.10">
    <property type="entry name" value="DNA helicase RuvA subunit, C-terminal domain"/>
    <property type="match status" value="1"/>
</dbReference>
<proteinExistence type="predicted"/>
<gene>
    <name evidence="3" type="primary">ubx2</name>
    <name evidence="3" type="ORF">H4R34_002435</name>
</gene>
<dbReference type="InterPro" id="IPR006577">
    <property type="entry name" value="UAS"/>
</dbReference>
<dbReference type="PANTHER" id="PTHR23322">
    <property type="entry name" value="FAS-ASSOCIATED PROTEIN"/>
    <property type="match status" value="1"/>
</dbReference>
<reference evidence="3" key="1">
    <citation type="submission" date="2022-07" db="EMBL/GenBank/DDBJ databases">
        <title>Phylogenomic reconstructions and comparative analyses of Kickxellomycotina fungi.</title>
        <authorList>
            <person name="Reynolds N.K."/>
            <person name="Stajich J.E."/>
            <person name="Barry K."/>
            <person name="Grigoriev I.V."/>
            <person name="Crous P."/>
            <person name="Smith M.E."/>
        </authorList>
    </citation>
    <scope>NUCLEOTIDE SEQUENCE</scope>
    <source>
        <strain evidence="3">RSA 567</strain>
    </source>
</reference>
<feature type="region of interest" description="Disordered" evidence="1">
    <location>
        <begin position="327"/>
        <end position="380"/>
    </location>
</feature>
<evidence type="ECO:0000256" key="1">
    <source>
        <dbReference type="SAM" id="MobiDB-lite"/>
    </source>
</evidence>
<organism evidence="3 4">
    <name type="scientific">Dimargaris verticillata</name>
    <dbReference type="NCBI Taxonomy" id="2761393"/>
    <lineage>
        <taxon>Eukaryota</taxon>
        <taxon>Fungi</taxon>
        <taxon>Fungi incertae sedis</taxon>
        <taxon>Zoopagomycota</taxon>
        <taxon>Kickxellomycotina</taxon>
        <taxon>Dimargaritomycetes</taxon>
        <taxon>Dimargaritales</taxon>
        <taxon>Dimargaritaceae</taxon>
        <taxon>Dimargaris</taxon>
    </lineage>
</organism>
<dbReference type="CDD" id="cd14273">
    <property type="entry name" value="UBA_TAP-C_like"/>
    <property type="match status" value="1"/>
</dbReference>
<dbReference type="CDD" id="cd02958">
    <property type="entry name" value="UAS"/>
    <property type="match status" value="1"/>
</dbReference>
<keyword evidence="3" id="KW-0560">Oxidoreductase</keyword>
<dbReference type="InterPro" id="IPR009060">
    <property type="entry name" value="UBA-like_sf"/>
</dbReference>
<feature type="domain" description="UBX" evidence="2">
    <location>
        <begin position="400"/>
        <end position="476"/>
    </location>
</feature>
<dbReference type="Proteomes" id="UP001151582">
    <property type="component" value="Unassembled WGS sequence"/>
</dbReference>
<dbReference type="Pfam" id="PF14555">
    <property type="entry name" value="UBA_4"/>
    <property type="match status" value="1"/>
</dbReference>
<comment type="caution">
    <text evidence="3">The sequence shown here is derived from an EMBL/GenBank/DDBJ whole genome shotgun (WGS) entry which is preliminary data.</text>
</comment>
<name>A0A9W8EE31_9FUNG</name>
<dbReference type="InterPro" id="IPR050730">
    <property type="entry name" value="UBX_domain-protein"/>
</dbReference>
<keyword evidence="4" id="KW-1185">Reference proteome</keyword>
<dbReference type="OrthoDB" id="270602at2759"/>
<accession>A0A9W8EE31</accession>
<dbReference type="GO" id="GO:0043130">
    <property type="term" value="F:ubiquitin binding"/>
    <property type="evidence" value="ECO:0007669"/>
    <property type="project" value="TreeGrafter"/>
</dbReference>
<dbReference type="InterPro" id="IPR029071">
    <property type="entry name" value="Ubiquitin-like_domsf"/>
</dbReference>
<dbReference type="SMART" id="SM00594">
    <property type="entry name" value="UAS"/>
    <property type="match status" value="1"/>
</dbReference>
<dbReference type="InterPro" id="IPR003903">
    <property type="entry name" value="UIM_dom"/>
</dbReference>
<dbReference type="GO" id="GO:0043161">
    <property type="term" value="P:proteasome-mediated ubiquitin-dependent protein catabolic process"/>
    <property type="evidence" value="ECO:0007669"/>
    <property type="project" value="TreeGrafter"/>
</dbReference>
<dbReference type="Gene3D" id="3.10.20.90">
    <property type="entry name" value="Phosphatidylinositol 3-kinase Catalytic Subunit, Chain A, domain 1"/>
    <property type="match status" value="1"/>
</dbReference>
<feature type="compositionally biased region" description="Low complexity" evidence="1">
    <location>
        <begin position="352"/>
        <end position="366"/>
    </location>
</feature>
<protein>
    <submittedName>
        <fullName evidence="3">UBX domain protein Ubx2</fullName>
        <ecNumber evidence="3">1.1.1.8</ecNumber>
    </submittedName>
</protein>
<dbReference type="Pfam" id="PF00789">
    <property type="entry name" value="UBX"/>
    <property type="match status" value="1"/>
</dbReference>
<dbReference type="InterPro" id="IPR001012">
    <property type="entry name" value="UBX_dom"/>
</dbReference>
<dbReference type="InterPro" id="IPR036249">
    <property type="entry name" value="Thioredoxin-like_sf"/>
</dbReference>
<feature type="region of interest" description="Disordered" evidence="1">
    <location>
        <begin position="282"/>
        <end position="308"/>
    </location>
</feature>
<dbReference type="Pfam" id="PF13899">
    <property type="entry name" value="Thioredoxin_7"/>
    <property type="match status" value="1"/>
</dbReference>
<dbReference type="AlphaFoldDB" id="A0A9W8EE31"/>
<dbReference type="GO" id="GO:0141152">
    <property type="term" value="F:glycerol-3-phosphate dehydrogenase (NAD+) activity"/>
    <property type="evidence" value="ECO:0007669"/>
    <property type="project" value="UniProtKB-EC"/>
</dbReference>
<dbReference type="Gene3D" id="3.40.30.10">
    <property type="entry name" value="Glutaredoxin"/>
    <property type="match status" value="1"/>
</dbReference>
<dbReference type="Gene3D" id="6.10.300.40">
    <property type="match status" value="1"/>
</dbReference>
<dbReference type="SUPFAM" id="SSF52833">
    <property type="entry name" value="Thioredoxin-like"/>
    <property type="match status" value="1"/>
</dbReference>
<dbReference type="EC" id="1.1.1.8" evidence="3"/>
<dbReference type="EMBL" id="JANBQB010000166">
    <property type="protein sequence ID" value="KAJ1980474.1"/>
    <property type="molecule type" value="Genomic_DNA"/>
</dbReference>
<dbReference type="PROSITE" id="PS50033">
    <property type="entry name" value="UBX"/>
    <property type="match status" value="1"/>
</dbReference>
<evidence type="ECO:0000313" key="3">
    <source>
        <dbReference type="EMBL" id="KAJ1980474.1"/>
    </source>
</evidence>
<feature type="compositionally biased region" description="Acidic residues" evidence="1">
    <location>
        <begin position="370"/>
        <end position="379"/>
    </location>
</feature>
<dbReference type="PANTHER" id="PTHR23322:SF6">
    <property type="entry name" value="UBX DOMAIN-CONTAINING PROTEIN 7"/>
    <property type="match status" value="1"/>
</dbReference>
<feature type="compositionally biased region" description="Polar residues" evidence="1">
    <location>
        <begin position="327"/>
        <end position="343"/>
    </location>
</feature>